<dbReference type="Gene3D" id="2.40.70.10">
    <property type="entry name" value="Acid Proteases"/>
    <property type="match status" value="1"/>
</dbReference>
<proteinExistence type="predicted"/>
<feature type="compositionally biased region" description="Basic and acidic residues" evidence="3">
    <location>
        <begin position="198"/>
        <end position="209"/>
    </location>
</feature>
<evidence type="ECO:0000256" key="1">
    <source>
        <dbReference type="ARBA" id="ARBA00022664"/>
    </source>
</evidence>
<feature type="region of interest" description="Disordered" evidence="3">
    <location>
        <begin position="160"/>
        <end position="209"/>
    </location>
</feature>
<dbReference type="Pfam" id="PF13650">
    <property type="entry name" value="Asp_protease_2"/>
    <property type="match status" value="1"/>
</dbReference>
<feature type="domain" description="CCHC-type" evidence="4">
    <location>
        <begin position="149"/>
        <end position="164"/>
    </location>
</feature>
<dbReference type="EMBL" id="BDGU01001021">
    <property type="protein sequence ID" value="GAW09141.1"/>
    <property type="molecule type" value="Genomic_DNA"/>
</dbReference>
<sequence>MPEESFANFFIRFNEYAPLTGFNDEALVTYLKKGVAPWLPLQVVTGREEPRSYDEWTRVFTKLDGAGRDPAVVWTSIRNQLDREVPNRPTGEGESYDSENREEDEDCCHCRDGGEWTEAVLRAGVTDTGRKWTPEERAEKWRRRRQELCMRCGRKEHWAKDCPNPESLERPAEDQGSSERASKADSTRGRGTANQGGGRKDDSTRPLERIRAGIVVEEREGMDDLWNVHILDSPKGDQGELRSPATPSPTTIRAALAGSQPARLTSRSYNSFIILTRFPFSDLDEDKEYATLVDSGATRCFIDKTVAMRHPENLVDLTNSIPLELFDGKPTSAGLITQTYTDQISFADGTIHKVEFLVTRLHPTAPIVLGLPWLRMHNPVIDWKELCLTFQDRNVRISAALASEIVQPGAEGGTEELGRGVNGEEIHAGTLQSPPEAPQRPPEAPQPPPEVPQQTPEAPLRAPRTRVKLEEVKDEEYEASQPGPHKLFPSDKDLGPDDPILMGINEW</sequence>
<name>A0A1Q3EPL8_LENED</name>
<evidence type="ECO:0000256" key="3">
    <source>
        <dbReference type="SAM" id="MobiDB-lite"/>
    </source>
</evidence>
<keyword evidence="5" id="KW-0548">Nucleotidyltransferase</keyword>
<dbReference type="PANTHER" id="PTHR15503:SF22">
    <property type="entry name" value="TRANSPOSON TY3-I GAG POLYPROTEIN"/>
    <property type="match status" value="1"/>
</dbReference>
<dbReference type="GO" id="GO:0003964">
    <property type="term" value="F:RNA-directed DNA polymerase activity"/>
    <property type="evidence" value="ECO:0007669"/>
    <property type="project" value="UniProtKB-KW"/>
</dbReference>
<reference evidence="5 6" key="2">
    <citation type="submission" date="2017-02" db="EMBL/GenBank/DDBJ databases">
        <title>A genome survey and senescence transcriptome analysis in Lentinula edodes.</title>
        <authorList>
            <person name="Sakamoto Y."/>
            <person name="Nakade K."/>
            <person name="Sato S."/>
            <person name="Yoshida Y."/>
            <person name="Miyazaki K."/>
            <person name="Natsume S."/>
            <person name="Konno N."/>
        </authorList>
    </citation>
    <scope>NUCLEOTIDE SEQUENCE [LARGE SCALE GENOMIC DNA]</scope>
    <source>
        <strain evidence="5 6">NBRC 111202</strain>
    </source>
</reference>
<evidence type="ECO:0000313" key="5">
    <source>
        <dbReference type="EMBL" id="GAW09141.1"/>
    </source>
</evidence>
<dbReference type="GO" id="GO:0008270">
    <property type="term" value="F:zinc ion binding"/>
    <property type="evidence" value="ECO:0007669"/>
    <property type="project" value="UniProtKB-KW"/>
</dbReference>
<dbReference type="PROSITE" id="PS50158">
    <property type="entry name" value="ZF_CCHC"/>
    <property type="match status" value="1"/>
</dbReference>
<dbReference type="InterPro" id="IPR036875">
    <property type="entry name" value="Znf_CCHC_sf"/>
</dbReference>
<keyword evidence="6" id="KW-1185">Reference proteome</keyword>
<dbReference type="STRING" id="5353.A0A1Q3EPL8"/>
<protein>
    <submittedName>
        <fullName evidence="5">RNA-directed DNA polymerase (Reverse transcriptase)</fullName>
    </submittedName>
</protein>
<dbReference type="PANTHER" id="PTHR15503">
    <property type="entry name" value="LDOC1 RELATED"/>
    <property type="match status" value="1"/>
</dbReference>
<dbReference type="SMART" id="SM00343">
    <property type="entry name" value="ZnF_C2HC"/>
    <property type="match status" value="1"/>
</dbReference>
<dbReference type="GO" id="GO:0006397">
    <property type="term" value="P:mRNA processing"/>
    <property type="evidence" value="ECO:0007669"/>
    <property type="project" value="UniProtKB-KW"/>
</dbReference>
<reference evidence="5 6" key="1">
    <citation type="submission" date="2016-08" db="EMBL/GenBank/DDBJ databases">
        <authorList>
            <consortium name="Lentinula edodes genome sequencing consortium"/>
            <person name="Sakamoto Y."/>
            <person name="Nakade K."/>
            <person name="Sato S."/>
            <person name="Yoshida Y."/>
            <person name="Miyazaki K."/>
            <person name="Natsume S."/>
            <person name="Konno N."/>
        </authorList>
    </citation>
    <scope>NUCLEOTIDE SEQUENCE [LARGE SCALE GENOMIC DNA]</scope>
    <source>
        <strain evidence="5 6">NBRC 111202</strain>
    </source>
</reference>
<keyword evidence="2" id="KW-0863">Zinc-finger</keyword>
<dbReference type="GO" id="GO:0003676">
    <property type="term" value="F:nucleic acid binding"/>
    <property type="evidence" value="ECO:0007669"/>
    <property type="project" value="InterPro"/>
</dbReference>
<comment type="caution">
    <text evidence="5">The sequence shown here is derived from an EMBL/GenBank/DDBJ whole genome shotgun (WGS) entry which is preliminary data.</text>
</comment>
<dbReference type="AlphaFoldDB" id="A0A1Q3EPL8"/>
<dbReference type="Proteomes" id="UP000188533">
    <property type="component" value="Unassembled WGS sequence"/>
</dbReference>
<dbReference type="InterPro" id="IPR001878">
    <property type="entry name" value="Znf_CCHC"/>
</dbReference>
<feature type="compositionally biased region" description="Pro residues" evidence="3">
    <location>
        <begin position="435"/>
        <end position="451"/>
    </location>
</feature>
<keyword evidence="2" id="KW-0862">Zinc</keyword>
<gene>
    <name evidence="5" type="ORF">LENED_011273</name>
</gene>
<evidence type="ECO:0000313" key="6">
    <source>
        <dbReference type="Proteomes" id="UP000188533"/>
    </source>
</evidence>
<dbReference type="SUPFAM" id="SSF57756">
    <property type="entry name" value="Retrovirus zinc finger-like domains"/>
    <property type="match status" value="1"/>
</dbReference>
<evidence type="ECO:0000256" key="2">
    <source>
        <dbReference type="PROSITE-ProRule" id="PRU00047"/>
    </source>
</evidence>
<dbReference type="CDD" id="cd00303">
    <property type="entry name" value="retropepsin_like"/>
    <property type="match status" value="1"/>
</dbReference>
<accession>A0A1Q3EPL8</accession>
<keyword evidence="5" id="KW-0808">Transferase</keyword>
<feature type="region of interest" description="Disordered" evidence="3">
    <location>
        <begin position="426"/>
        <end position="507"/>
    </location>
</feature>
<feature type="region of interest" description="Disordered" evidence="3">
    <location>
        <begin position="83"/>
        <end position="104"/>
    </location>
</feature>
<evidence type="ECO:0000259" key="4">
    <source>
        <dbReference type="PROSITE" id="PS50158"/>
    </source>
</evidence>
<keyword evidence="5" id="KW-0695">RNA-directed DNA polymerase</keyword>
<organism evidence="5 6">
    <name type="scientific">Lentinula edodes</name>
    <name type="common">Shiitake mushroom</name>
    <name type="synonym">Lentinus edodes</name>
    <dbReference type="NCBI Taxonomy" id="5353"/>
    <lineage>
        <taxon>Eukaryota</taxon>
        <taxon>Fungi</taxon>
        <taxon>Dikarya</taxon>
        <taxon>Basidiomycota</taxon>
        <taxon>Agaricomycotina</taxon>
        <taxon>Agaricomycetes</taxon>
        <taxon>Agaricomycetidae</taxon>
        <taxon>Agaricales</taxon>
        <taxon>Marasmiineae</taxon>
        <taxon>Omphalotaceae</taxon>
        <taxon>Lentinula</taxon>
    </lineage>
</organism>
<feature type="compositionally biased region" description="Acidic residues" evidence="3">
    <location>
        <begin position="94"/>
        <end position="104"/>
    </location>
</feature>
<dbReference type="InterPro" id="IPR032567">
    <property type="entry name" value="RTL1-rel"/>
</dbReference>
<dbReference type="InterPro" id="IPR021109">
    <property type="entry name" value="Peptidase_aspartic_dom_sf"/>
</dbReference>
<dbReference type="Gene3D" id="4.10.60.10">
    <property type="entry name" value="Zinc finger, CCHC-type"/>
    <property type="match status" value="1"/>
</dbReference>
<keyword evidence="2" id="KW-0479">Metal-binding</keyword>
<keyword evidence="1" id="KW-0507">mRNA processing</keyword>